<feature type="repeat" description="Cell wall-binding" evidence="2">
    <location>
        <begin position="124"/>
        <end position="143"/>
    </location>
</feature>
<keyword evidence="1" id="KW-0677">Repeat</keyword>
<protein>
    <submittedName>
        <fullName evidence="4">Uncharacterized protein</fullName>
    </submittedName>
</protein>
<comment type="caution">
    <text evidence="4">The sequence shown here is derived from an EMBL/GenBank/DDBJ whole genome shotgun (WGS) entry which is preliminary data.</text>
</comment>
<dbReference type="InterPro" id="IPR018337">
    <property type="entry name" value="Cell_wall/Cho-bd_repeat"/>
</dbReference>
<dbReference type="Gene3D" id="2.10.270.10">
    <property type="entry name" value="Cholin Binding"/>
    <property type="match status" value="2"/>
</dbReference>
<evidence type="ECO:0000256" key="2">
    <source>
        <dbReference type="PROSITE-ProRule" id="PRU00591"/>
    </source>
</evidence>
<dbReference type="RefSeq" id="WP_187558205.1">
    <property type="nucleotide sequence ID" value="NZ_JACRTP010000001.1"/>
</dbReference>
<dbReference type="Proteomes" id="UP000661649">
    <property type="component" value="Unassembled WGS sequence"/>
</dbReference>
<dbReference type="Pfam" id="PF19127">
    <property type="entry name" value="Choline_bind_3"/>
    <property type="match status" value="1"/>
</dbReference>
<reference evidence="4 5" key="1">
    <citation type="submission" date="2020-08" db="EMBL/GenBank/DDBJ databases">
        <title>Genome public.</title>
        <authorList>
            <person name="Liu C."/>
            <person name="Sun Q."/>
        </authorList>
    </citation>
    <scope>NUCLEOTIDE SEQUENCE [LARGE SCALE GENOMIC DNA]</scope>
    <source>
        <strain evidence="4 5">3_YM_SP_D4_24.mj</strain>
    </source>
</reference>
<gene>
    <name evidence="4" type="ORF">H8712_03315</name>
</gene>
<dbReference type="PROSITE" id="PS51170">
    <property type="entry name" value="CW"/>
    <property type="match status" value="1"/>
</dbReference>
<organism evidence="4 5">
    <name type="scientific">Blautia stercoris</name>
    <dbReference type="NCBI Taxonomy" id="871664"/>
    <lineage>
        <taxon>Bacteria</taxon>
        <taxon>Bacillati</taxon>
        <taxon>Bacillota</taxon>
        <taxon>Clostridia</taxon>
        <taxon>Lachnospirales</taxon>
        <taxon>Lachnospiraceae</taxon>
        <taxon>Blautia</taxon>
    </lineage>
</organism>
<dbReference type="SUPFAM" id="SSF69360">
    <property type="entry name" value="Cell wall binding repeat"/>
    <property type="match status" value="1"/>
</dbReference>
<dbReference type="Pfam" id="PF01473">
    <property type="entry name" value="Choline_bind_1"/>
    <property type="match status" value="1"/>
</dbReference>
<evidence type="ECO:0000313" key="4">
    <source>
        <dbReference type="EMBL" id="MBC8627659.1"/>
    </source>
</evidence>
<proteinExistence type="predicted"/>
<keyword evidence="5" id="KW-1185">Reference proteome</keyword>
<evidence type="ECO:0000256" key="3">
    <source>
        <dbReference type="SAM" id="SignalP"/>
    </source>
</evidence>
<sequence>MGKVRRWMLILCAIFMVLGAQSVYADDTQDSLDGYWSKDENQETEDGENVYRYFLWDGTMITDQWAKIEEEWYFFDANGVMQRGWLWKSGGWYYLDEETGVMQKGWIKIEKDEYFLSESSGRMKTGWTHWKKKWYYLESNGKLAKNTERYLMGHTFHFNKTGEWVKD</sequence>
<feature type="signal peptide" evidence="3">
    <location>
        <begin position="1"/>
        <end position="25"/>
    </location>
</feature>
<feature type="chain" id="PRO_5046461940" evidence="3">
    <location>
        <begin position="26"/>
        <end position="167"/>
    </location>
</feature>
<name>A0ABR7P8F0_9FIRM</name>
<evidence type="ECO:0000256" key="1">
    <source>
        <dbReference type="ARBA" id="ARBA00022737"/>
    </source>
</evidence>
<accession>A0ABR7P8F0</accession>
<keyword evidence="3" id="KW-0732">Signal</keyword>
<evidence type="ECO:0000313" key="5">
    <source>
        <dbReference type="Proteomes" id="UP000661649"/>
    </source>
</evidence>
<dbReference type="EMBL" id="JACRTP010000001">
    <property type="protein sequence ID" value="MBC8627659.1"/>
    <property type="molecule type" value="Genomic_DNA"/>
</dbReference>